<dbReference type="OrthoDB" id="5565075at2759"/>
<dbReference type="Pfam" id="PF00089">
    <property type="entry name" value="Trypsin"/>
    <property type="match status" value="1"/>
</dbReference>
<dbReference type="AlphaFoldDB" id="A0A6P8VH33"/>
<evidence type="ECO:0000259" key="3">
    <source>
        <dbReference type="PROSITE" id="PS50240"/>
    </source>
</evidence>
<dbReference type="PANTHER" id="PTHR24271:SF96">
    <property type="entry name" value="GRANZYME A-RELATED"/>
    <property type="match status" value="1"/>
</dbReference>
<accession>A0A6P8VH33</accession>
<dbReference type="InterPro" id="IPR009003">
    <property type="entry name" value="Peptidase_S1_PA"/>
</dbReference>
<dbReference type="KEGG" id="gacu:117557742"/>
<dbReference type="Proteomes" id="UP000515161">
    <property type="component" value="Unplaced"/>
</dbReference>
<feature type="domain" description="Peptidase S1" evidence="3">
    <location>
        <begin position="32"/>
        <end position="259"/>
    </location>
</feature>
<organism evidence="4 5">
    <name type="scientific">Gymnodraco acuticeps</name>
    <name type="common">Antarctic dragonfish</name>
    <dbReference type="NCBI Taxonomy" id="8218"/>
    <lineage>
        <taxon>Eukaryota</taxon>
        <taxon>Metazoa</taxon>
        <taxon>Chordata</taxon>
        <taxon>Craniata</taxon>
        <taxon>Vertebrata</taxon>
        <taxon>Euteleostomi</taxon>
        <taxon>Actinopterygii</taxon>
        <taxon>Neopterygii</taxon>
        <taxon>Teleostei</taxon>
        <taxon>Neoteleostei</taxon>
        <taxon>Acanthomorphata</taxon>
        <taxon>Eupercaria</taxon>
        <taxon>Perciformes</taxon>
        <taxon>Notothenioidei</taxon>
        <taxon>Bathydraconidae</taxon>
        <taxon>Gymnodraco</taxon>
    </lineage>
</organism>
<dbReference type="RefSeq" id="XP_034089609.1">
    <property type="nucleotide sequence ID" value="XM_034233718.1"/>
</dbReference>
<dbReference type="SMART" id="SM00020">
    <property type="entry name" value="Tryp_SPc"/>
    <property type="match status" value="1"/>
</dbReference>
<evidence type="ECO:0000256" key="1">
    <source>
        <dbReference type="ARBA" id="ARBA00023157"/>
    </source>
</evidence>
<name>A0A6P8VH33_GYMAC</name>
<keyword evidence="2" id="KW-0732">Signal</keyword>
<dbReference type="SUPFAM" id="SSF50494">
    <property type="entry name" value="Trypsin-like serine proteases"/>
    <property type="match status" value="1"/>
</dbReference>
<dbReference type="InterPro" id="IPR001314">
    <property type="entry name" value="Peptidase_S1A"/>
</dbReference>
<sequence length="263" mass="28384">MATMMTTMTTGLLLLLLAGVTVSRVVDLDKRVYKGVPCDKKDHKYHVRLRTVDAKGNTFASGGSLISKQWILTAGHNVEPGETVTAILGFHPAETKGKEVIIIDQPIRYSDPDGPHDLMLLKLPDADHGFPFARLTVCSNTPKITDTVQIAGIGATGADATGLKGGDLKTTLHCGNTEVVQCEKICNTASSFYNKNEQLICYQKPDVDTSKGDSGGGVEFKGMIYGVHIRGSIYACDRPASAIKICDLKYKKWINGNTGLKIL</sequence>
<keyword evidence="4" id="KW-1185">Reference proteome</keyword>
<dbReference type="InterPro" id="IPR043504">
    <property type="entry name" value="Peptidase_S1_PA_chymotrypsin"/>
</dbReference>
<evidence type="ECO:0000256" key="2">
    <source>
        <dbReference type="SAM" id="SignalP"/>
    </source>
</evidence>
<dbReference type="GO" id="GO:0006508">
    <property type="term" value="P:proteolysis"/>
    <property type="evidence" value="ECO:0007669"/>
    <property type="project" value="InterPro"/>
</dbReference>
<dbReference type="PANTHER" id="PTHR24271">
    <property type="entry name" value="KALLIKREIN-RELATED"/>
    <property type="match status" value="1"/>
</dbReference>
<dbReference type="Gene3D" id="2.40.10.10">
    <property type="entry name" value="Trypsin-like serine proteases"/>
    <property type="match status" value="1"/>
</dbReference>
<feature type="chain" id="PRO_5028148088" evidence="2">
    <location>
        <begin position="24"/>
        <end position="263"/>
    </location>
</feature>
<evidence type="ECO:0000313" key="5">
    <source>
        <dbReference type="RefSeq" id="XP_034089609.1"/>
    </source>
</evidence>
<dbReference type="PRINTS" id="PR00722">
    <property type="entry name" value="CHYMOTRYPSIN"/>
</dbReference>
<dbReference type="InParanoid" id="A0A6P8VH33"/>
<dbReference type="PROSITE" id="PS50240">
    <property type="entry name" value="TRYPSIN_DOM"/>
    <property type="match status" value="1"/>
</dbReference>
<dbReference type="InterPro" id="IPR001254">
    <property type="entry name" value="Trypsin_dom"/>
</dbReference>
<dbReference type="GeneID" id="117557742"/>
<feature type="signal peptide" evidence="2">
    <location>
        <begin position="1"/>
        <end position="23"/>
    </location>
</feature>
<evidence type="ECO:0000313" key="4">
    <source>
        <dbReference type="Proteomes" id="UP000515161"/>
    </source>
</evidence>
<keyword evidence="1" id="KW-1015">Disulfide bond</keyword>
<dbReference type="GO" id="GO:0004252">
    <property type="term" value="F:serine-type endopeptidase activity"/>
    <property type="evidence" value="ECO:0007669"/>
    <property type="project" value="InterPro"/>
</dbReference>
<reference evidence="5" key="1">
    <citation type="submission" date="2025-08" db="UniProtKB">
        <authorList>
            <consortium name="RefSeq"/>
        </authorList>
    </citation>
    <scope>IDENTIFICATION</scope>
</reference>
<protein>
    <submittedName>
        <fullName evidence="5">Trypsin-6</fullName>
    </submittedName>
</protein>
<gene>
    <name evidence="5" type="primary">LOC117557742</name>
</gene>
<proteinExistence type="predicted"/>